<feature type="compositionally biased region" description="Basic and acidic residues" evidence="1">
    <location>
        <begin position="346"/>
        <end position="355"/>
    </location>
</feature>
<protein>
    <submittedName>
        <fullName evidence="2">Uncharacterized protein</fullName>
    </submittedName>
</protein>
<reference evidence="2" key="1">
    <citation type="submission" date="2023-03" db="EMBL/GenBank/DDBJ databases">
        <authorList>
            <person name="Steffen K."/>
            <person name="Cardenas P."/>
        </authorList>
    </citation>
    <scope>NUCLEOTIDE SEQUENCE</scope>
</reference>
<proteinExistence type="predicted"/>
<feature type="region of interest" description="Disordered" evidence="1">
    <location>
        <begin position="311"/>
        <end position="404"/>
    </location>
</feature>
<sequence length="423" mass="48363">MATGAGPEPADQGSHELGVKDLNVVFDALVPVAEKYEFFGIQIGVEMDEIEKIQMQYTDPNRCLLRILRIRLKQIPALTWNDIDRALRSRSVGESRLANAIKKDLPSHDSSLGTALDQEQPRKGSEKVERKPKSTKKEKHVREGQTQKVRNEQERDSDEEVRGKEYRKTSEQTTGDEYASESETEVKSKTMKTKGSQSEYGRKEKQQQCGLGENDLKPLYEALYDVRTKYRYLCLQLGVDLPTIQGIEADHKNDDDRLLEVLFARLNGVPPLTWGDVVTALRSQTVGAHRLADSIQESYILRSDLNREISDQLRPRDNVPVREKHSRMSKKYSEKVQSEKGCVNVIHERSAKEESSDSESVVEYVTPHSEKRTGESESVRYSQKQYKKGPKSAPLKRKVTRDQSEIVVKKQREVSQVRHQIRL</sequence>
<name>A0AA35SP70_GEOBA</name>
<dbReference type="Proteomes" id="UP001174909">
    <property type="component" value="Unassembled WGS sequence"/>
</dbReference>
<feature type="compositionally biased region" description="Basic and acidic residues" evidence="1">
    <location>
        <begin position="140"/>
        <end position="170"/>
    </location>
</feature>
<accession>A0AA35SP70</accession>
<comment type="caution">
    <text evidence="2">The sequence shown here is derived from an EMBL/GenBank/DDBJ whole genome shotgun (WGS) entry which is preliminary data.</text>
</comment>
<feature type="region of interest" description="Disordered" evidence="1">
    <location>
        <begin position="100"/>
        <end position="206"/>
    </location>
</feature>
<evidence type="ECO:0000313" key="3">
    <source>
        <dbReference type="Proteomes" id="UP001174909"/>
    </source>
</evidence>
<feature type="compositionally biased region" description="Basic residues" evidence="1">
    <location>
        <begin position="385"/>
        <end position="399"/>
    </location>
</feature>
<organism evidence="2 3">
    <name type="scientific">Geodia barretti</name>
    <name type="common">Barrett's horny sponge</name>
    <dbReference type="NCBI Taxonomy" id="519541"/>
    <lineage>
        <taxon>Eukaryota</taxon>
        <taxon>Metazoa</taxon>
        <taxon>Porifera</taxon>
        <taxon>Demospongiae</taxon>
        <taxon>Heteroscleromorpha</taxon>
        <taxon>Tetractinellida</taxon>
        <taxon>Astrophorina</taxon>
        <taxon>Geodiidae</taxon>
        <taxon>Geodia</taxon>
    </lineage>
</organism>
<feature type="compositionally biased region" description="Basic and acidic residues" evidence="1">
    <location>
        <begin position="311"/>
        <end position="323"/>
    </location>
</feature>
<feature type="compositionally biased region" description="Basic and acidic residues" evidence="1">
    <location>
        <begin position="368"/>
        <end position="378"/>
    </location>
</feature>
<keyword evidence="3" id="KW-1185">Reference proteome</keyword>
<gene>
    <name evidence="2" type="ORF">GBAR_LOCUS18483</name>
</gene>
<dbReference type="AlphaFoldDB" id="A0AA35SP70"/>
<evidence type="ECO:0000313" key="2">
    <source>
        <dbReference type="EMBL" id="CAI8032737.1"/>
    </source>
</evidence>
<evidence type="ECO:0000256" key="1">
    <source>
        <dbReference type="SAM" id="MobiDB-lite"/>
    </source>
</evidence>
<dbReference type="EMBL" id="CASHTH010002622">
    <property type="protein sequence ID" value="CAI8032737.1"/>
    <property type="molecule type" value="Genomic_DNA"/>
</dbReference>
<feature type="compositionally biased region" description="Basic and acidic residues" evidence="1">
    <location>
        <begin position="119"/>
        <end position="132"/>
    </location>
</feature>